<dbReference type="GO" id="GO:0016747">
    <property type="term" value="F:acyltransferase activity, transferring groups other than amino-acyl groups"/>
    <property type="evidence" value="ECO:0007669"/>
    <property type="project" value="InterPro"/>
</dbReference>
<dbReference type="PANTHER" id="PTHR43877:SF1">
    <property type="entry name" value="ACETYLTRANSFERASE"/>
    <property type="match status" value="1"/>
</dbReference>
<evidence type="ECO:0000256" key="2">
    <source>
        <dbReference type="ARBA" id="ARBA00023315"/>
    </source>
</evidence>
<evidence type="ECO:0000259" key="3">
    <source>
        <dbReference type="PROSITE" id="PS51186"/>
    </source>
</evidence>
<protein>
    <submittedName>
        <fullName evidence="4">N-acetyltransferase</fullName>
    </submittedName>
</protein>
<proteinExistence type="predicted"/>
<gene>
    <name evidence="4" type="ORF">H5V45_02540</name>
</gene>
<feature type="domain" description="N-acetyltransferase" evidence="3">
    <location>
        <begin position="4"/>
        <end position="163"/>
    </location>
</feature>
<name>A0A7X0V9E8_9ACTN</name>
<keyword evidence="2" id="KW-0012">Acyltransferase</keyword>
<dbReference type="PANTHER" id="PTHR43877">
    <property type="entry name" value="AMINOALKYLPHOSPHONATE N-ACETYLTRANSFERASE-RELATED-RELATED"/>
    <property type="match status" value="1"/>
</dbReference>
<dbReference type="PROSITE" id="PS51186">
    <property type="entry name" value="GNAT"/>
    <property type="match status" value="1"/>
</dbReference>
<dbReference type="EMBL" id="JACKXE010000001">
    <property type="protein sequence ID" value="MBB6626190.1"/>
    <property type="molecule type" value="Genomic_DNA"/>
</dbReference>
<dbReference type="InterPro" id="IPR000182">
    <property type="entry name" value="GNAT_dom"/>
</dbReference>
<keyword evidence="5" id="KW-1185">Reference proteome</keyword>
<dbReference type="InterPro" id="IPR050832">
    <property type="entry name" value="Bact_Acetyltransf"/>
</dbReference>
<evidence type="ECO:0000313" key="5">
    <source>
        <dbReference type="Proteomes" id="UP000523955"/>
    </source>
</evidence>
<organism evidence="4 5">
    <name type="scientific">Nocardioides luti</name>
    <dbReference type="NCBI Taxonomy" id="2761101"/>
    <lineage>
        <taxon>Bacteria</taxon>
        <taxon>Bacillati</taxon>
        <taxon>Actinomycetota</taxon>
        <taxon>Actinomycetes</taxon>
        <taxon>Propionibacteriales</taxon>
        <taxon>Nocardioidaceae</taxon>
        <taxon>Nocardioides</taxon>
    </lineage>
</organism>
<sequence>MSATSIREARPADREGVRRVVREAFDGHGDDVVAMVDALDASGATRTSLVAEADGAVVGHVQLSRSWVDARRALVEVLVLSPLGVLPSHQGSGTGTALLSAAVAAARASGAPAVFLEGSPDFYGARGWERGSALGFERPSVRIPDPAFQVVAFDAREEWMTGRLVYAEPFWALDCVGLRDPLLAELEARFAVG</sequence>
<evidence type="ECO:0000256" key="1">
    <source>
        <dbReference type="ARBA" id="ARBA00022679"/>
    </source>
</evidence>
<keyword evidence="1 4" id="KW-0808">Transferase</keyword>
<dbReference type="Gene3D" id="3.40.630.30">
    <property type="match status" value="1"/>
</dbReference>
<accession>A0A7X0V9E8</accession>
<dbReference type="Pfam" id="PF13527">
    <property type="entry name" value="Acetyltransf_9"/>
    <property type="match status" value="1"/>
</dbReference>
<evidence type="ECO:0000313" key="4">
    <source>
        <dbReference type="EMBL" id="MBB6626190.1"/>
    </source>
</evidence>
<comment type="caution">
    <text evidence="4">The sequence shown here is derived from an EMBL/GenBank/DDBJ whole genome shotgun (WGS) entry which is preliminary data.</text>
</comment>
<dbReference type="RefSeq" id="WP_185251488.1">
    <property type="nucleotide sequence ID" value="NZ_JACKXE010000001.1"/>
</dbReference>
<dbReference type="AlphaFoldDB" id="A0A7X0V9E8"/>
<reference evidence="4 5" key="1">
    <citation type="submission" date="2020-08" db="EMBL/GenBank/DDBJ databases">
        <authorList>
            <person name="Seo M.-J."/>
        </authorList>
    </citation>
    <scope>NUCLEOTIDE SEQUENCE [LARGE SCALE GENOMIC DNA]</scope>
    <source>
        <strain evidence="4 5">KIGAM211</strain>
    </source>
</reference>
<dbReference type="SUPFAM" id="SSF55729">
    <property type="entry name" value="Acyl-CoA N-acyltransferases (Nat)"/>
    <property type="match status" value="1"/>
</dbReference>
<dbReference type="InterPro" id="IPR016181">
    <property type="entry name" value="Acyl_CoA_acyltransferase"/>
</dbReference>
<dbReference type="CDD" id="cd04301">
    <property type="entry name" value="NAT_SF"/>
    <property type="match status" value="1"/>
</dbReference>
<dbReference type="Proteomes" id="UP000523955">
    <property type="component" value="Unassembled WGS sequence"/>
</dbReference>